<evidence type="ECO:0000256" key="2">
    <source>
        <dbReference type="SAM" id="Phobius"/>
    </source>
</evidence>
<name>A0ABD2LRJ4_9BILA</name>
<dbReference type="AlphaFoldDB" id="A0ABD2LRJ4"/>
<protein>
    <submittedName>
        <fullName evidence="3">Uncharacterized protein</fullName>
    </submittedName>
</protein>
<evidence type="ECO:0000313" key="4">
    <source>
        <dbReference type="Proteomes" id="UP001620626"/>
    </source>
</evidence>
<dbReference type="Proteomes" id="UP001620626">
    <property type="component" value="Unassembled WGS sequence"/>
</dbReference>
<keyword evidence="2" id="KW-1133">Transmembrane helix</keyword>
<evidence type="ECO:0000313" key="3">
    <source>
        <dbReference type="EMBL" id="KAL3117856.1"/>
    </source>
</evidence>
<evidence type="ECO:0000256" key="1">
    <source>
        <dbReference type="SAM" id="MobiDB-lite"/>
    </source>
</evidence>
<keyword evidence="4" id="KW-1185">Reference proteome</keyword>
<keyword evidence="2" id="KW-0812">Transmembrane</keyword>
<reference evidence="3 4" key="1">
    <citation type="submission" date="2024-10" db="EMBL/GenBank/DDBJ databases">
        <authorList>
            <person name="Kim D."/>
        </authorList>
    </citation>
    <scope>NUCLEOTIDE SEQUENCE [LARGE SCALE GENOMIC DNA]</scope>
    <source>
        <strain evidence="3">BH-2024</strain>
    </source>
</reference>
<sequence>MIRLFKSSTSVGVQLRILNSMPVSVFTAKVDQNTIHDPKLERQQYELNSVQGQKNLAMPLHFRGHYHWPAEPTSYQQFAQLLLATENAVNIHYQPSRESPREAIFRVTGQHFEQLAQNEQSDSQLRNFFSEKFANAYSCEDEQCQDSSSCVQQHGFLRVMPFQAGRFNSMHATVGPSNFSIGFSNHLVQHRFFSSQSDGLNVFEPKWKKRVFVVLLVFGVIILIIMEARTNLVTDEEGENLDDHRRRKEETRRGRQQQLEENQLPLVLPDAEDEPDEIPWQARSVDDDNNGNNEDNPDAPDNWRNRTN</sequence>
<comment type="caution">
    <text evidence="3">The sequence shown here is derived from an EMBL/GenBank/DDBJ whole genome shotgun (WGS) entry which is preliminary data.</text>
</comment>
<keyword evidence="2" id="KW-0472">Membrane</keyword>
<accession>A0ABD2LRJ4</accession>
<feature type="region of interest" description="Disordered" evidence="1">
    <location>
        <begin position="237"/>
        <end position="308"/>
    </location>
</feature>
<feature type="compositionally biased region" description="Low complexity" evidence="1">
    <location>
        <begin position="290"/>
        <end position="300"/>
    </location>
</feature>
<organism evidence="3 4">
    <name type="scientific">Heterodera trifolii</name>
    <dbReference type="NCBI Taxonomy" id="157864"/>
    <lineage>
        <taxon>Eukaryota</taxon>
        <taxon>Metazoa</taxon>
        <taxon>Ecdysozoa</taxon>
        <taxon>Nematoda</taxon>
        <taxon>Chromadorea</taxon>
        <taxon>Rhabditida</taxon>
        <taxon>Tylenchina</taxon>
        <taxon>Tylenchomorpha</taxon>
        <taxon>Tylenchoidea</taxon>
        <taxon>Heteroderidae</taxon>
        <taxon>Heteroderinae</taxon>
        <taxon>Heterodera</taxon>
    </lineage>
</organism>
<gene>
    <name evidence="3" type="ORF">niasHT_006288</name>
</gene>
<proteinExistence type="predicted"/>
<dbReference type="EMBL" id="JBICBT010000305">
    <property type="protein sequence ID" value="KAL3117856.1"/>
    <property type="molecule type" value="Genomic_DNA"/>
</dbReference>
<feature type="transmembrane region" description="Helical" evidence="2">
    <location>
        <begin position="211"/>
        <end position="228"/>
    </location>
</feature>
<feature type="compositionally biased region" description="Basic and acidic residues" evidence="1">
    <location>
        <begin position="241"/>
        <end position="253"/>
    </location>
</feature>